<dbReference type="PIRSF" id="PIRSF036888">
    <property type="entry name" value="HDGYPm_UCP036888"/>
    <property type="match status" value="1"/>
</dbReference>
<evidence type="ECO:0000313" key="3">
    <source>
        <dbReference type="Proteomes" id="UP000036406"/>
    </source>
</evidence>
<dbReference type="InterPro" id="IPR014627">
    <property type="entry name" value="UCP036888_HDGYP-like"/>
</dbReference>
<dbReference type="STRING" id="330734.ABA45_02895"/>
<dbReference type="Proteomes" id="UP000036406">
    <property type="component" value="Chromosome"/>
</dbReference>
<dbReference type="PANTHER" id="PTHR33525">
    <property type="match status" value="1"/>
</dbReference>
<dbReference type="InterPro" id="IPR052340">
    <property type="entry name" value="RNase_Y/CdgJ"/>
</dbReference>
<gene>
    <name evidence="2" type="ORF">ABA45_02895</name>
</gene>
<feature type="domain" description="HDOD" evidence="1">
    <location>
        <begin position="186"/>
        <end position="386"/>
    </location>
</feature>
<dbReference type="Pfam" id="PF08668">
    <property type="entry name" value="HDOD"/>
    <property type="match status" value="1"/>
</dbReference>
<dbReference type="Gene3D" id="1.10.3210.10">
    <property type="entry name" value="Hypothetical protein af1432"/>
    <property type="match status" value="1"/>
</dbReference>
<dbReference type="PANTHER" id="PTHR33525:SF3">
    <property type="entry name" value="RIBONUCLEASE Y"/>
    <property type="match status" value="1"/>
</dbReference>
<accession>A0A0H4I0Y9</accession>
<sequence length="458" mass="50178">MEVPATVRQALGECATSIALRDVDKADPDQLLRMVLLSDGCHKLQVIYRSCDLLDLEALNTHLRHSYTLLPAAEQQRLCSRLGLSELSELPALPALTGWRTVIDSAVDAGSAVALMLQNPHLAMVMPAHDFMDLCGEAGRLNCAVAVAPLVEAIADHGNDREQVHFAIKRFSSLRIRQRLEDTLELPPLPETARRIIRLRTDPNSVMADLVDIVESDPSLAAQVISWASSSFYAAPSRVNSVHDAISRVLGFDMVMNLAMGLSLGRVLRPPTLGIRGYEDYWQQAAWLANGAGLLASLIAGAGRPVFGLAYLAGLLHNFGTLVLAHVFPPHFSLLCRAQEVNPGLDSSIVERHLLGITGGQIAAQLMENWSMPEEVTSAVRQYKDPAAASEHQVYSQVLWLARQLLIERGIGLGVVKPITPGIYRQLGLDPKRVHERFDRLVTNRDSVLEMASMLTPR</sequence>
<proteinExistence type="predicted"/>
<reference evidence="2 3" key="1">
    <citation type="submission" date="2015-05" db="EMBL/GenBank/DDBJ databases">
        <title>Complete genome of Marinobacter psychrophilus strain 20041T isolated from sea-ice of the Canadian Basin.</title>
        <authorList>
            <person name="Song L."/>
            <person name="Ren L."/>
            <person name="Yu Y."/>
            <person name="Wang X."/>
        </authorList>
    </citation>
    <scope>NUCLEOTIDE SEQUENCE [LARGE SCALE GENOMIC DNA]</scope>
    <source>
        <strain evidence="2 3">20041</strain>
    </source>
</reference>
<name>A0A0H4I0Y9_9GAMM</name>
<dbReference type="PROSITE" id="PS51833">
    <property type="entry name" value="HDOD"/>
    <property type="match status" value="1"/>
</dbReference>
<dbReference type="InterPro" id="IPR013976">
    <property type="entry name" value="HDOD"/>
</dbReference>
<dbReference type="Gene3D" id="3.90.960.10">
    <property type="entry name" value="YbaK/aminoacyl-tRNA synthetase-associated domain"/>
    <property type="match status" value="1"/>
</dbReference>
<evidence type="ECO:0000313" key="2">
    <source>
        <dbReference type="EMBL" id="AKO51498.1"/>
    </source>
</evidence>
<evidence type="ECO:0000259" key="1">
    <source>
        <dbReference type="PROSITE" id="PS51833"/>
    </source>
</evidence>
<dbReference type="KEGG" id="mpq:ABA45_02895"/>
<organism evidence="2 3">
    <name type="scientific">Marinobacter psychrophilus</name>
    <dbReference type="NCBI Taxonomy" id="330734"/>
    <lineage>
        <taxon>Bacteria</taxon>
        <taxon>Pseudomonadati</taxon>
        <taxon>Pseudomonadota</taxon>
        <taxon>Gammaproteobacteria</taxon>
        <taxon>Pseudomonadales</taxon>
        <taxon>Marinobacteraceae</taxon>
        <taxon>Marinobacter</taxon>
    </lineage>
</organism>
<dbReference type="InterPro" id="IPR036754">
    <property type="entry name" value="YbaK/aa-tRNA-synt-asso_dom_sf"/>
</dbReference>
<dbReference type="PATRIC" id="fig|330734.3.peg.647"/>
<dbReference type="SUPFAM" id="SSF109604">
    <property type="entry name" value="HD-domain/PDEase-like"/>
    <property type="match status" value="1"/>
</dbReference>
<dbReference type="EMBL" id="CP011494">
    <property type="protein sequence ID" value="AKO51498.1"/>
    <property type="molecule type" value="Genomic_DNA"/>
</dbReference>
<dbReference type="AlphaFoldDB" id="A0A0H4I0Y9"/>
<protein>
    <submittedName>
        <fullName evidence="2">Signal transduction protein</fullName>
    </submittedName>
</protein>
<dbReference type="GO" id="GO:0002161">
    <property type="term" value="F:aminoacyl-tRNA deacylase activity"/>
    <property type="evidence" value="ECO:0007669"/>
    <property type="project" value="InterPro"/>
</dbReference>
<dbReference type="RefSeq" id="WP_048384271.1">
    <property type="nucleotide sequence ID" value="NZ_CP011494.1"/>
</dbReference>
<keyword evidence="3" id="KW-1185">Reference proteome</keyword>